<feature type="transmembrane region" description="Helical" evidence="1">
    <location>
        <begin position="43"/>
        <end position="63"/>
    </location>
</feature>
<dbReference type="Pfam" id="PF13346">
    <property type="entry name" value="ABC2_membrane_5"/>
    <property type="match status" value="1"/>
</dbReference>
<dbReference type="AlphaFoldDB" id="A0A4R4E790"/>
<dbReference type="OrthoDB" id="1655186at2"/>
<keyword evidence="1" id="KW-0812">Transmembrane</keyword>
<keyword evidence="1" id="KW-0472">Membrane</keyword>
<dbReference type="RefSeq" id="WP_132419374.1">
    <property type="nucleotide sequence ID" value="NZ_SKFG01000020.1"/>
</dbReference>
<feature type="transmembrane region" description="Helical" evidence="1">
    <location>
        <begin position="84"/>
        <end position="105"/>
    </location>
</feature>
<name>A0A4R4E790_9BACL</name>
<keyword evidence="1" id="KW-1133">Transmembrane helix</keyword>
<feature type="transmembrane region" description="Helical" evidence="1">
    <location>
        <begin position="20"/>
        <end position="37"/>
    </location>
</feature>
<evidence type="ECO:0000313" key="2">
    <source>
        <dbReference type="EMBL" id="TCZ75409.1"/>
    </source>
</evidence>
<keyword evidence="3" id="KW-1185">Reference proteome</keyword>
<reference evidence="2 3" key="1">
    <citation type="submission" date="2019-03" db="EMBL/GenBank/DDBJ databases">
        <authorList>
            <person name="Kim M.K.M."/>
        </authorList>
    </citation>
    <scope>NUCLEOTIDE SEQUENCE [LARGE SCALE GENOMIC DNA]</scope>
    <source>
        <strain evidence="2 3">18JY21-1</strain>
    </source>
</reference>
<feature type="transmembrane region" description="Helical" evidence="1">
    <location>
        <begin position="117"/>
        <end position="140"/>
    </location>
</feature>
<dbReference type="PANTHER" id="PTHR41309">
    <property type="entry name" value="MEMBRANE PROTEIN-RELATED"/>
    <property type="match status" value="1"/>
</dbReference>
<dbReference type="EMBL" id="SKFG01000020">
    <property type="protein sequence ID" value="TCZ75409.1"/>
    <property type="molecule type" value="Genomic_DNA"/>
</dbReference>
<organism evidence="2 3">
    <name type="scientific">Paenibacillus albiflavus</name>
    <dbReference type="NCBI Taxonomy" id="2545760"/>
    <lineage>
        <taxon>Bacteria</taxon>
        <taxon>Bacillati</taxon>
        <taxon>Bacillota</taxon>
        <taxon>Bacilli</taxon>
        <taxon>Bacillales</taxon>
        <taxon>Paenibacillaceae</taxon>
        <taxon>Paenibacillus</taxon>
    </lineage>
</organism>
<protein>
    <submittedName>
        <fullName evidence="2">ABC-2 transporter permease</fullName>
    </submittedName>
</protein>
<accession>A0A4R4E790</accession>
<feature type="transmembrane region" description="Helical" evidence="1">
    <location>
        <begin position="176"/>
        <end position="199"/>
    </location>
</feature>
<proteinExistence type="predicted"/>
<sequence length="210" mass="23270">MMRGFILKDLYNMTSNFKQLLVVILSLLVMMGTFENMSAFSGMFIILLLGTLVVSSFSFDDMAKWDRYAIALPVTRKQIVLSKYVVALIGLLTGTIVYFIANIISLVIHGNLELGEMFLGSGIIVCVVVVMLSVMLPLVFKFGAEKSRIIMMLVMVIPWLVTMIVMNMGIPVPSEAILSVIGYSLPVAVIILLIGSYLISVKIYEKKDLN</sequence>
<comment type="caution">
    <text evidence="2">The sequence shown here is derived from an EMBL/GenBank/DDBJ whole genome shotgun (WGS) entry which is preliminary data.</text>
</comment>
<dbReference type="InterPro" id="IPR025699">
    <property type="entry name" value="ABC2_memb-like"/>
</dbReference>
<evidence type="ECO:0000313" key="3">
    <source>
        <dbReference type="Proteomes" id="UP000295418"/>
    </source>
</evidence>
<dbReference type="Proteomes" id="UP000295418">
    <property type="component" value="Unassembled WGS sequence"/>
</dbReference>
<feature type="transmembrane region" description="Helical" evidence="1">
    <location>
        <begin position="149"/>
        <end position="170"/>
    </location>
</feature>
<dbReference type="PANTHER" id="PTHR41309:SF2">
    <property type="entry name" value="MEMBRANE PROTEIN"/>
    <property type="match status" value="1"/>
</dbReference>
<gene>
    <name evidence="2" type="ORF">E0485_17570</name>
</gene>
<evidence type="ECO:0000256" key="1">
    <source>
        <dbReference type="SAM" id="Phobius"/>
    </source>
</evidence>